<keyword evidence="1" id="KW-0175">Coiled coil</keyword>
<dbReference type="SUPFAM" id="SSF52540">
    <property type="entry name" value="P-loop containing nucleoside triphosphate hydrolases"/>
    <property type="match status" value="1"/>
</dbReference>
<accession>A0ABR8H2M5</accession>
<dbReference type="Gene3D" id="3.40.50.300">
    <property type="entry name" value="P-loop containing nucleotide triphosphate hydrolases"/>
    <property type="match status" value="1"/>
</dbReference>
<reference evidence="3 4" key="1">
    <citation type="journal article" date="2020" name="ISME J.">
        <title>Comparative genomics reveals insights into cyanobacterial evolution and habitat adaptation.</title>
        <authorList>
            <person name="Chen M.Y."/>
            <person name="Teng W.K."/>
            <person name="Zhao L."/>
            <person name="Hu C.X."/>
            <person name="Zhou Y.K."/>
            <person name="Han B.P."/>
            <person name="Song L.R."/>
            <person name="Shu W.S."/>
        </authorList>
    </citation>
    <scope>NUCLEOTIDE SEQUENCE [LARGE SCALE GENOMIC DNA]</scope>
    <source>
        <strain evidence="3 4">FACHB-248</strain>
    </source>
</reference>
<evidence type="ECO:0000259" key="2">
    <source>
        <dbReference type="Pfam" id="PF12770"/>
    </source>
</evidence>
<feature type="domain" description="CHAT" evidence="2">
    <location>
        <begin position="24"/>
        <end position="166"/>
    </location>
</feature>
<dbReference type="EMBL" id="JACJTA010000161">
    <property type="protein sequence ID" value="MBD2609475.1"/>
    <property type="molecule type" value="Genomic_DNA"/>
</dbReference>
<evidence type="ECO:0000313" key="3">
    <source>
        <dbReference type="EMBL" id="MBD2609475.1"/>
    </source>
</evidence>
<name>A0ABR8H2M5_9CYAN</name>
<evidence type="ECO:0000256" key="1">
    <source>
        <dbReference type="SAM" id="Coils"/>
    </source>
</evidence>
<protein>
    <submittedName>
        <fullName evidence="3">CHAT domain-containing protein</fullName>
    </submittedName>
</protein>
<gene>
    <name evidence="3" type="ORF">H6G81_34545</name>
</gene>
<comment type="caution">
    <text evidence="3">The sequence shown here is derived from an EMBL/GenBank/DDBJ whole genome shotgun (WGS) entry which is preliminary data.</text>
</comment>
<dbReference type="CDD" id="cd00882">
    <property type="entry name" value="Ras_like_GTPase"/>
    <property type="match status" value="1"/>
</dbReference>
<proteinExistence type="predicted"/>
<dbReference type="Proteomes" id="UP000660380">
    <property type="component" value="Unassembled WGS sequence"/>
</dbReference>
<dbReference type="InterPro" id="IPR024983">
    <property type="entry name" value="CHAT_dom"/>
</dbReference>
<evidence type="ECO:0000313" key="4">
    <source>
        <dbReference type="Proteomes" id="UP000660380"/>
    </source>
</evidence>
<dbReference type="RefSeq" id="WP_084763425.1">
    <property type="nucleotide sequence ID" value="NZ_JACJTA010000161.1"/>
</dbReference>
<sequence>MNSDIPVKILFLAADPSDESRLRLSQELRDIKARLQIAKTDKYQLEQQESVRVGDITQTIFDIQPQIIHFSGHGKSTGELCFENEVGKVQPVKPDALATMFRLFKQQVNCVVLNACYSEIQAKAIAQHIPFVIGMNDAIGDKAAIAFAVGFYKALVANRSIEDAYQFGRVEIQLYSLPEHLKPVLYIKEHYKPEVGRKKEERSPFITGIPITDSRYFFGRNYELKRLFNLVKRHPLQNAAIIGKKRSGKTSLLHYLKNITTTSTEDLRHNQKSDWLPHPENYKWLFVDFQDQRMANREGLLSYILKSLGMKVPNPCNLDYFMDLMSENLHNPTVILLDEIGVGLQRCPELDDGFWECLRSLATNSTDGNLAFVLATHSSPIELAHNTGHSSPFFNIFGYTATLGALTEAEARELIASSPIPFPDEDVEWILMQSGCFPLLLQILCMERLFSLEDGDNSDDWQEEGLRQIKPFAHLLDTQNEG</sequence>
<keyword evidence="4" id="KW-1185">Reference proteome</keyword>
<feature type="coiled-coil region" evidence="1">
    <location>
        <begin position="21"/>
        <end position="48"/>
    </location>
</feature>
<dbReference type="InterPro" id="IPR027417">
    <property type="entry name" value="P-loop_NTPase"/>
</dbReference>
<dbReference type="Pfam" id="PF12770">
    <property type="entry name" value="CHAT"/>
    <property type="match status" value="1"/>
</dbReference>
<organism evidence="3 4">
    <name type="scientific">Scytonema hofmannii FACHB-248</name>
    <dbReference type="NCBI Taxonomy" id="1842502"/>
    <lineage>
        <taxon>Bacteria</taxon>
        <taxon>Bacillati</taxon>
        <taxon>Cyanobacteriota</taxon>
        <taxon>Cyanophyceae</taxon>
        <taxon>Nostocales</taxon>
        <taxon>Scytonemataceae</taxon>
        <taxon>Scytonema</taxon>
    </lineage>
</organism>